<dbReference type="SUPFAM" id="SSF46689">
    <property type="entry name" value="Homeodomain-like"/>
    <property type="match status" value="1"/>
</dbReference>
<reference evidence="11" key="2">
    <citation type="submission" date="2022-10" db="EMBL/GenBank/DDBJ databases">
        <authorList>
            <person name="Trinh H.N."/>
        </authorList>
    </citation>
    <scope>NUCLEOTIDE SEQUENCE</scope>
    <source>
        <strain evidence="11">RN2-1</strain>
    </source>
</reference>
<evidence type="ECO:0000256" key="1">
    <source>
        <dbReference type="ARBA" id="ARBA00022741"/>
    </source>
</evidence>
<dbReference type="Gene3D" id="1.10.8.60">
    <property type="match status" value="1"/>
</dbReference>
<dbReference type="SMART" id="SM00382">
    <property type="entry name" value="AAA"/>
    <property type="match status" value="1"/>
</dbReference>
<dbReference type="SUPFAM" id="SSF52540">
    <property type="entry name" value="P-loop containing nucleoside triphosphate hydrolases"/>
    <property type="match status" value="1"/>
</dbReference>
<feature type="domain" description="Sigma-54 factor interaction" evidence="9">
    <location>
        <begin position="120"/>
        <end position="349"/>
    </location>
</feature>
<dbReference type="InterPro" id="IPR002197">
    <property type="entry name" value="HTH_Fis"/>
</dbReference>
<protein>
    <submittedName>
        <fullName evidence="11">Sigma-54 dependent transcriptional regulator</fullName>
    </submittedName>
</protein>
<feature type="modified residue" description="4-aspartylphosphate" evidence="8">
    <location>
        <position position="52"/>
    </location>
</feature>
<dbReference type="PROSITE" id="PS00676">
    <property type="entry name" value="SIGMA54_INTERACT_2"/>
    <property type="match status" value="1"/>
</dbReference>
<evidence type="ECO:0000259" key="9">
    <source>
        <dbReference type="PROSITE" id="PS50045"/>
    </source>
</evidence>
<dbReference type="Gene3D" id="3.40.50.300">
    <property type="entry name" value="P-loop containing nucleotide triphosphate hydrolases"/>
    <property type="match status" value="1"/>
</dbReference>
<dbReference type="Pfam" id="PF02954">
    <property type="entry name" value="HTH_8"/>
    <property type="match status" value="1"/>
</dbReference>
<dbReference type="InterPro" id="IPR003593">
    <property type="entry name" value="AAA+_ATPase"/>
</dbReference>
<dbReference type="InterPro" id="IPR025944">
    <property type="entry name" value="Sigma_54_int_dom_CS"/>
</dbReference>
<accession>A0AA41YMM2</accession>
<dbReference type="Gene3D" id="3.40.50.2300">
    <property type="match status" value="1"/>
</dbReference>
<dbReference type="SUPFAM" id="SSF52172">
    <property type="entry name" value="CheY-like"/>
    <property type="match status" value="1"/>
</dbReference>
<keyword evidence="7" id="KW-0804">Transcription</keyword>
<evidence type="ECO:0000256" key="2">
    <source>
        <dbReference type="ARBA" id="ARBA00022840"/>
    </source>
</evidence>
<gene>
    <name evidence="11" type="ORF">OL599_01730</name>
</gene>
<keyword evidence="12" id="KW-1185">Reference proteome</keyword>
<evidence type="ECO:0000259" key="10">
    <source>
        <dbReference type="PROSITE" id="PS50110"/>
    </source>
</evidence>
<dbReference type="GO" id="GO:0000160">
    <property type="term" value="P:phosphorelay signal transduction system"/>
    <property type="evidence" value="ECO:0007669"/>
    <property type="project" value="UniProtKB-KW"/>
</dbReference>
<dbReference type="CDD" id="cd00009">
    <property type="entry name" value="AAA"/>
    <property type="match status" value="1"/>
</dbReference>
<dbReference type="PRINTS" id="PR01590">
    <property type="entry name" value="HTHFIS"/>
</dbReference>
<feature type="domain" description="Response regulatory" evidence="10">
    <location>
        <begin position="2"/>
        <end position="114"/>
    </location>
</feature>
<dbReference type="AlphaFoldDB" id="A0AA41YMM2"/>
<evidence type="ECO:0000256" key="7">
    <source>
        <dbReference type="ARBA" id="ARBA00023163"/>
    </source>
</evidence>
<organism evidence="11 12">
    <name type="scientific">Limobrevibacterium gyesilva</name>
    <dbReference type="NCBI Taxonomy" id="2991712"/>
    <lineage>
        <taxon>Bacteria</taxon>
        <taxon>Pseudomonadati</taxon>
        <taxon>Pseudomonadota</taxon>
        <taxon>Alphaproteobacteria</taxon>
        <taxon>Acetobacterales</taxon>
        <taxon>Acetobacteraceae</taxon>
        <taxon>Limobrevibacterium</taxon>
    </lineage>
</organism>
<dbReference type="Pfam" id="PF00158">
    <property type="entry name" value="Sigma54_activat"/>
    <property type="match status" value="1"/>
</dbReference>
<reference evidence="11" key="1">
    <citation type="submission" date="2022-09" db="EMBL/GenBank/DDBJ databases">
        <title>Rhodovastum sp. nov. RN2-1 isolated from soil in Seongnam, South Korea.</title>
        <authorList>
            <person name="Le N.T."/>
        </authorList>
    </citation>
    <scope>NUCLEOTIDE SEQUENCE</scope>
    <source>
        <strain evidence="11">RN2-1</strain>
    </source>
</reference>
<dbReference type="PROSITE" id="PS50110">
    <property type="entry name" value="RESPONSE_REGULATORY"/>
    <property type="match status" value="1"/>
</dbReference>
<dbReference type="InterPro" id="IPR011006">
    <property type="entry name" value="CheY-like_superfamily"/>
</dbReference>
<keyword evidence="6" id="KW-0010">Activator</keyword>
<dbReference type="GO" id="GO:0043565">
    <property type="term" value="F:sequence-specific DNA binding"/>
    <property type="evidence" value="ECO:0007669"/>
    <property type="project" value="InterPro"/>
</dbReference>
<evidence type="ECO:0000313" key="11">
    <source>
        <dbReference type="EMBL" id="MCW3473288.1"/>
    </source>
</evidence>
<keyword evidence="4" id="KW-0805">Transcription regulation</keyword>
<keyword evidence="5" id="KW-0238">DNA-binding</keyword>
<dbReference type="Proteomes" id="UP001165679">
    <property type="component" value="Unassembled WGS sequence"/>
</dbReference>
<dbReference type="InterPro" id="IPR027417">
    <property type="entry name" value="P-loop_NTPase"/>
</dbReference>
<dbReference type="PROSITE" id="PS50045">
    <property type="entry name" value="SIGMA54_INTERACT_4"/>
    <property type="match status" value="1"/>
</dbReference>
<evidence type="ECO:0000313" key="12">
    <source>
        <dbReference type="Proteomes" id="UP001165679"/>
    </source>
</evidence>
<comment type="caution">
    <text evidence="11">The sequence shown here is derived from an EMBL/GenBank/DDBJ whole genome shotgun (WGS) entry which is preliminary data.</text>
</comment>
<keyword evidence="1" id="KW-0547">Nucleotide-binding</keyword>
<evidence type="ECO:0000256" key="3">
    <source>
        <dbReference type="ARBA" id="ARBA00023012"/>
    </source>
</evidence>
<evidence type="ECO:0000256" key="8">
    <source>
        <dbReference type="PROSITE-ProRule" id="PRU00169"/>
    </source>
</evidence>
<dbReference type="InterPro" id="IPR058031">
    <property type="entry name" value="AAA_lid_NorR"/>
</dbReference>
<dbReference type="InterPro" id="IPR025943">
    <property type="entry name" value="Sigma_54_int_dom_ATP-bd_2"/>
</dbReference>
<proteinExistence type="predicted"/>
<keyword evidence="8" id="KW-0597">Phosphoprotein</keyword>
<dbReference type="GO" id="GO:0005524">
    <property type="term" value="F:ATP binding"/>
    <property type="evidence" value="ECO:0007669"/>
    <property type="project" value="UniProtKB-KW"/>
</dbReference>
<dbReference type="Pfam" id="PF25601">
    <property type="entry name" value="AAA_lid_14"/>
    <property type="match status" value="1"/>
</dbReference>
<keyword evidence="2" id="KW-0067">ATP-binding</keyword>
<dbReference type="RefSeq" id="WP_264711865.1">
    <property type="nucleotide sequence ID" value="NZ_JAPDNT010000001.1"/>
</dbReference>
<dbReference type="InterPro" id="IPR002078">
    <property type="entry name" value="Sigma_54_int"/>
</dbReference>
<dbReference type="EMBL" id="JAPDNT010000001">
    <property type="protein sequence ID" value="MCW3473288.1"/>
    <property type="molecule type" value="Genomic_DNA"/>
</dbReference>
<evidence type="ECO:0000256" key="4">
    <source>
        <dbReference type="ARBA" id="ARBA00023015"/>
    </source>
</evidence>
<dbReference type="PANTHER" id="PTHR32071">
    <property type="entry name" value="TRANSCRIPTIONAL REGULATORY PROTEIN"/>
    <property type="match status" value="1"/>
</dbReference>
<evidence type="ECO:0000256" key="6">
    <source>
        <dbReference type="ARBA" id="ARBA00023159"/>
    </source>
</evidence>
<dbReference type="InterPro" id="IPR009057">
    <property type="entry name" value="Homeodomain-like_sf"/>
</dbReference>
<dbReference type="InterPro" id="IPR001789">
    <property type="entry name" value="Sig_transdc_resp-reg_receiver"/>
</dbReference>
<dbReference type="PANTHER" id="PTHR32071:SF21">
    <property type="entry name" value="TRANSCRIPTIONAL REGULATORY PROTEIN FLGR"/>
    <property type="match status" value="1"/>
</dbReference>
<dbReference type="PROSITE" id="PS00688">
    <property type="entry name" value="SIGMA54_INTERACT_3"/>
    <property type="match status" value="1"/>
</dbReference>
<dbReference type="Gene3D" id="1.10.10.60">
    <property type="entry name" value="Homeodomain-like"/>
    <property type="match status" value="1"/>
</dbReference>
<dbReference type="GO" id="GO:0006355">
    <property type="term" value="P:regulation of DNA-templated transcription"/>
    <property type="evidence" value="ECO:0007669"/>
    <property type="project" value="InterPro"/>
</dbReference>
<keyword evidence="3" id="KW-0902">Two-component regulatory system</keyword>
<dbReference type="FunFam" id="3.40.50.300:FF:000006">
    <property type="entry name" value="DNA-binding transcriptional regulator NtrC"/>
    <property type="match status" value="1"/>
</dbReference>
<evidence type="ECO:0000256" key="5">
    <source>
        <dbReference type="ARBA" id="ARBA00023125"/>
    </source>
</evidence>
<name>A0AA41YMM2_9PROT</name>
<sequence>MRILVIGTMDGAIGQAARLVLAKGVQLEHAHSVAAGLVSLRRGVSVDLVFCDIRQPVAALVRTLADQRICIPVVACGIDTSGDDAALAIRSGAKEFLPLPPDPVLVAAILESLTSSRPSIIARDPLMLELIRRADLVAGAEASVLLTGASGTGKEMLARHIHQKSRRAGHSFVAINCAAIPHTLLESELFGYEKGAFSGAVAKRVGKFESADGGTLLLDEVTEMDIQLQAKLLRVLQEREIDRLGGLRPIPINVRILATSNRDLLSEIRQGTFREDLYFRLNVVNLRVPALAERIDDISPLANHFAEHYANLNGLPKRPLTDAFHRRLLDYAWPGNVRELENIIHRAVLLATGDEIDIDSLELRTGTTPVCGHNQPARTGASGAIDGLVGRTINDVERELILSTLLSTSGNRTHAAMLLGISIRALRNKLKDYAAGGASVPPPALGVMA</sequence>